<keyword evidence="3" id="KW-1185">Reference proteome</keyword>
<name>A0A4P8L6M6_9BACT</name>
<dbReference type="EMBL" id="CP040098">
    <property type="protein sequence ID" value="QCQ23423.1"/>
    <property type="molecule type" value="Genomic_DNA"/>
</dbReference>
<evidence type="ECO:0000256" key="1">
    <source>
        <dbReference type="SAM" id="MobiDB-lite"/>
    </source>
</evidence>
<dbReference type="Proteomes" id="UP000298602">
    <property type="component" value="Chromosome"/>
</dbReference>
<sequence>MKATSTAVTAAAISAQTPRTWK</sequence>
<organism evidence="2 3">
    <name type="scientific">Desulfoglaeba alkanexedens ALDC</name>
    <dbReference type="NCBI Taxonomy" id="980445"/>
    <lineage>
        <taxon>Bacteria</taxon>
        <taxon>Pseudomonadati</taxon>
        <taxon>Thermodesulfobacteriota</taxon>
        <taxon>Syntrophobacteria</taxon>
        <taxon>Syntrophobacterales</taxon>
        <taxon>Syntrophobacteraceae</taxon>
        <taxon>Desulfoglaeba</taxon>
    </lineage>
</organism>
<accession>A0A4P8L6M6</accession>
<dbReference type="AlphaFoldDB" id="A0A4P8L6M6"/>
<dbReference type="KEGG" id="dax:FDQ92_03295"/>
<evidence type="ECO:0000313" key="2">
    <source>
        <dbReference type="EMBL" id="QCQ23423.1"/>
    </source>
</evidence>
<gene>
    <name evidence="2" type="ORF">FDQ92_03295</name>
</gene>
<reference evidence="2 3" key="1">
    <citation type="submission" date="2019-05" db="EMBL/GenBank/DDBJ databases">
        <title>The Complete Genome Sequence of the n-alkane-degrading Desulfoglaeba alkanexedens ALDC reveals multiple alkylsuccinate synthase gene clusters.</title>
        <authorList>
            <person name="Callaghan A.V."/>
            <person name="Davidova I.A."/>
            <person name="Duncan K.E."/>
            <person name="Morris B."/>
            <person name="McInerney M.J."/>
        </authorList>
    </citation>
    <scope>NUCLEOTIDE SEQUENCE [LARGE SCALE GENOMIC DNA]</scope>
    <source>
        <strain evidence="2 3">ALDC</strain>
    </source>
</reference>
<evidence type="ECO:0000313" key="3">
    <source>
        <dbReference type="Proteomes" id="UP000298602"/>
    </source>
</evidence>
<feature type="region of interest" description="Disordered" evidence="1">
    <location>
        <begin position="1"/>
        <end position="22"/>
    </location>
</feature>
<protein>
    <submittedName>
        <fullName evidence="2">Uncharacterized protein</fullName>
    </submittedName>
</protein>
<reference evidence="2 3" key="2">
    <citation type="submission" date="2019-05" db="EMBL/GenBank/DDBJ databases">
        <authorList>
            <person name="Suflita J.M."/>
            <person name="Marks C.R."/>
        </authorList>
    </citation>
    <scope>NUCLEOTIDE SEQUENCE [LARGE SCALE GENOMIC DNA]</scope>
    <source>
        <strain evidence="2 3">ALDC</strain>
    </source>
</reference>
<proteinExistence type="predicted"/>